<comment type="caution">
    <text evidence="2">The sequence shown here is derived from an EMBL/GenBank/DDBJ whole genome shotgun (WGS) entry which is preliminary data.</text>
</comment>
<sequence>MFSIARSRALIAPGRGFDARPLAAPWWRSLVGHALLAGARRWRIRASARSFSGAVLVVGFDCCGSAVAFAAAWSWWVGCALALRRRSAGGTVLWAVSVPVAWPGGRGSGPGGSGGQVWWVSQ</sequence>
<keyword evidence="1" id="KW-1133">Transmembrane helix</keyword>
<dbReference type="EMBL" id="NRRV01000205">
    <property type="protein sequence ID" value="MBK1634025.1"/>
    <property type="molecule type" value="Genomic_DNA"/>
</dbReference>
<organism evidence="2 3">
    <name type="scientific">Thiohalocapsa halophila</name>
    <dbReference type="NCBI Taxonomy" id="69359"/>
    <lineage>
        <taxon>Bacteria</taxon>
        <taxon>Pseudomonadati</taxon>
        <taxon>Pseudomonadota</taxon>
        <taxon>Gammaproteobacteria</taxon>
        <taxon>Chromatiales</taxon>
        <taxon>Chromatiaceae</taxon>
        <taxon>Thiohalocapsa</taxon>
    </lineage>
</organism>
<evidence type="ECO:0000256" key="1">
    <source>
        <dbReference type="SAM" id="Phobius"/>
    </source>
</evidence>
<protein>
    <submittedName>
        <fullName evidence="2">Uncharacterized protein</fullName>
    </submittedName>
</protein>
<evidence type="ECO:0000313" key="3">
    <source>
        <dbReference type="Proteomes" id="UP000748752"/>
    </source>
</evidence>
<feature type="transmembrane region" description="Helical" evidence="1">
    <location>
        <begin position="50"/>
        <end position="76"/>
    </location>
</feature>
<evidence type="ECO:0000313" key="2">
    <source>
        <dbReference type="EMBL" id="MBK1634025.1"/>
    </source>
</evidence>
<name>A0ABS1CQ89_9GAMM</name>
<proteinExistence type="predicted"/>
<dbReference type="RefSeq" id="WP_200243791.1">
    <property type="nucleotide sequence ID" value="NZ_NRRV01000205.1"/>
</dbReference>
<accession>A0ABS1CQ89</accession>
<gene>
    <name evidence="2" type="ORF">CKO31_25560</name>
</gene>
<keyword evidence="1" id="KW-0472">Membrane</keyword>
<keyword evidence="1" id="KW-0812">Transmembrane</keyword>
<dbReference type="Proteomes" id="UP000748752">
    <property type="component" value="Unassembled WGS sequence"/>
</dbReference>
<keyword evidence="3" id="KW-1185">Reference proteome</keyword>
<reference evidence="2 3" key="1">
    <citation type="journal article" date="2020" name="Microorganisms">
        <title>Osmotic Adaptation and Compatible Solute Biosynthesis of Phototrophic Bacteria as Revealed from Genome Analyses.</title>
        <authorList>
            <person name="Imhoff J.F."/>
            <person name="Rahn T."/>
            <person name="Kunzel S."/>
            <person name="Keller A."/>
            <person name="Neulinger S.C."/>
        </authorList>
    </citation>
    <scope>NUCLEOTIDE SEQUENCE [LARGE SCALE GENOMIC DNA]</scope>
    <source>
        <strain evidence="2 3">DSM 6210</strain>
    </source>
</reference>